<dbReference type="InterPro" id="IPR050227">
    <property type="entry name" value="Rab"/>
</dbReference>
<comment type="caution">
    <text evidence="7">The sequence shown here is derived from an EMBL/GenBank/DDBJ whole genome shotgun (WGS) entry which is preliminary data.</text>
</comment>
<dbReference type="PROSITE" id="PS51420">
    <property type="entry name" value="RHO"/>
    <property type="match status" value="1"/>
</dbReference>
<evidence type="ECO:0000256" key="1">
    <source>
        <dbReference type="ARBA" id="ARBA00022741"/>
    </source>
</evidence>
<dbReference type="FunFam" id="3.40.50.300:FF:001822">
    <property type="entry name" value="RAB family"/>
    <property type="match status" value="1"/>
</dbReference>
<dbReference type="Pfam" id="PF00071">
    <property type="entry name" value="Ras"/>
    <property type="match status" value="1"/>
</dbReference>
<dbReference type="PANTHER" id="PTHR47977">
    <property type="entry name" value="RAS-RELATED PROTEIN RAB"/>
    <property type="match status" value="1"/>
</dbReference>
<accession>A0A210Q3D2</accession>
<dbReference type="SMART" id="SM00054">
    <property type="entry name" value="EFh"/>
    <property type="match status" value="2"/>
</dbReference>
<keyword evidence="4" id="KW-0175">Coiled coil</keyword>
<evidence type="ECO:0000259" key="6">
    <source>
        <dbReference type="PROSITE" id="PS50222"/>
    </source>
</evidence>
<feature type="compositionally biased region" description="Basic residues" evidence="5">
    <location>
        <begin position="466"/>
        <end position="477"/>
    </location>
</feature>
<dbReference type="GO" id="GO:0005509">
    <property type="term" value="F:calcium ion binding"/>
    <property type="evidence" value="ECO:0007669"/>
    <property type="project" value="InterPro"/>
</dbReference>
<keyword evidence="8" id="KW-1185">Reference proteome</keyword>
<dbReference type="PROSITE" id="PS51419">
    <property type="entry name" value="RAB"/>
    <property type="match status" value="1"/>
</dbReference>
<dbReference type="CDD" id="cd00051">
    <property type="entry name" value="EFh"/>
    <property type="match status" value="1"/>
</dbReference>
<dbReference type="PRINTS" id="PR00449">
    <property type="entry name" value="RASTRNSFRMNG"/>
</dbReference>
<dbReference type="PROSITE" id="PS50222">
    <property type="entry name" value="EF_HAND_2"/>
    <property type="match status" value="1"/>
</dbReference>
<feature type="compositionally biased region" description="Polar residues" evidence="5">
    <location>
        <begin position="442"/>
        <end position="451"/>
    </location>
</feature>
<gene>
    <name evidence="7" type="ORF">KP79_PYT18803</name>
</gene>
<dbReference type="EMBL" id="NEDP02005138">
    <property type="protein sequence ID" value="OWF43246.1"/>
    <property type="molecule type" value="Genomic_DNA"/>
</dbReference>
<sequence>MYEPDQHASTEDMEALAVQKAQELFQVCDKEQKGFINKKDMQRLQKELALDPDQLEAVFDSLDDDGNGFLTLEEFIEGFGSYLGFKSTDVKETQQEDENVYEGVDEGTDEILFKEMLNNVGASRLYDDENAIQGLWTRLRKEDGDMASNFEDFLYKVSNDIRKSKVDFETLESALKSKSLVHDEEVRKLYEEMELQIKQEKERILAEEQLKEQQIKEAMDAEMKEKDKQLQDLLLKHQEMEEKLSRLNMTESETKQENEKLQREKEDLQIMLQKSEEGLEESKSYIDQLRNVSKDEKRERARAALKVTEGIALERESLVKQLDSLRDINQQLRDDKDEAETRRIFETEARTQPSAAKRRDQLSKQGSILGNYFPASRGQPSFGESVSEDTPDVEEDDDIEVDYDDDQEGQIRSSNYNTLSNIVESRNVSYHHNGHNSESRKVSGSQGNTSEGDSDEKSPNDMSSGRSRKVRKTKRRLLPGTVAVQSRQDRSPDESVTNGPRGQPVGAVESDGEAIEPVMTSQRVFKVVFVGDSGVGKSSFIHRFCNNTFNPSFSATIGVDFQVKMIQLKDTVIVLQLWDTAGQERFRSITKQYFRKADGVVIMYDVTSETSFINVRNWMTSIKENVNDNTVIEILGNKTDMTEGDDKRVVRMNDGKKLALEYEALFFECSAKSGTNVQESMAAMADLLKDKEDEEMEKALQLKDEIVEKKNTPQSSDINVS</sequence>
<evidence type="ECO:0000313" key="8">
    <source>
        <dbReference type="Proteomes" id="UP000242188"/>
    </source>
</evidence>
<evidence type="ECO:0000256" key="2">
    <source>
        <dbReference type="ARBA" id="ARBA00022837"/>
    </source>
</evidence>
<feature type="coiled-coil region" evidence="4">
    <location>
        <begin position="677"/>
        <end position="709"/>
    </location>
</feature>
<dbReference type="Gene3D" id="1.10.238.10">
    <property type="entry name" value="EF-hand"/>
    <property type="match status" value="1"/>
</dbReference>
<feature type="domain" description="EF-hand" evidence="6">
    <location>
        <begin position="50"/>
        <end position="85"/>
    </location>
</feature>
<name>A0A210Q3D2_MIZYE</name>
<feature type="compositionally biased region" description="Basic and acidic residues" evidence="5">
    <location>
        <begin position="333"/>
        <end position="349"/>
    </location>
</feature>
<keyword evidence="3" id="KW-0342">GTP-binding</keyword>
<proteinExistence type="predicted"/>
<dbReference type="InterPro" id="IPR005225">
    <property type="entry name" value="Small_GTP-bd"/>
</dbReference>
<dbReference type="SUPFAM" id="SSF52540">
    <property type="entry name" value="P-loop containing nucleoside triphosphate hydrolases"/>
    <property type="match status" value="1"/>
</dbReference>
<dbReference type="PROSITE" id="PS00018">
    <property type="entry name" value="EF_HAND_1"/>
    <property type="match status" value="1"/>
</dbReference>
<protein>
    <submittedName>
        <fullName evidence="7">EF-hand calcium-binding domain-containing protein 4A</fullName>
    </submittedName>
</protein>
<dbReference type="PROSITE" id="PS51417">
    <property type="entry name" value="ARF"/>
    <property type="match status" value="1"/>
</dbReference>
<dbReference type="InterPro" id="IPR011992">
    <property type="entry name" value="EF-hand-dom_pair"/>
</dbReference>
<dbReference type="Gene3D" id="3.40.50.300">
    <property type="entry name" value="P-loop containing nucleotide triphosphate hydrolases"/>
    <property type="match status" value="1"/>
</dbReference>
<dbReference type="InterPro" id="IPR001806">
    <property type="entry name" value="Small_GTPase"/>
</dbReference>
<dbReference type="SMART" id="SM00173">
    <property type="entry name" value="RAS"/>
    <property type="match status" value="1"/>
</dbReference>
<dbReference type="PROSITE" id="PS51421">
    <property type="entry name" value="RAS"/>
    <property type="match status" value="1"/>
</dbReference>
<dbReference type="Pfam" id="PF13499">
    <property type="entry name" value="EF-hand_7"/>
    <property type="match status" value="1"/>
</dbReference>
<reference evidence="7 8" key="1">
    <citation type="journal article" date="2017" name="Nat. Ecol. Evol.">
        <title>Scallop genome provides insights into evolution of bilaterian karyotype and development.</title>
        <authorList>
            <person name="Wang S."/>
            <person name="Zhang J."/>
            <person name="Jiao W."/>
            <person name="Li J."/>
            <person name="Xun X."/>
            <person name="Sun Y."/>
            <person name="Guo X."/>
            <person name="Huan P."/>
            <person name="Dong B."/>
            <person name="Zhang L."/>
            <person name="Hu X."/>
            <person name="Sun X."/>
            <person name="Wang J."/>
            <person name="Zhao C."/>
            <person name="Wang Y."/>
            <person name="Wang D."/>
            <person name="Huang X."/>
            <person name="Wang R."/>
            <person name="Lv J."/>
            <person name="Li Y."/>
            <person name="Zhang Z."/>
            <person name="Liu B."/>
            <person name="Lu W."/>
            <person name="Hui Y."/>
            <person name="Liang J."/>
            <person name="Zhou Z."/>
            <person name="Hou R."/>
            <person name="Li X."/>
            <person name="Liu Y."/>
            <person name="Li H."/>
            <person name="Ning X."/>
            <person name="Lin Y."/>
            <person name="Zhao L."/>
            <person name="Xing Q."/>
            <person name="Dou J."/>
            <person name="Li Y."/>
            <person name="Mao J."/>
            <person name="Guo H."/>
            <person name="Dou H."/>
            <person name="Li T."/>
            <person name="Mu C."/>
            <person name="Jiang W."/>
            <person name="Fu Q."/>
            <person name="Fu X."/>
            <person name="Miao Y."/>
            <person name="Liu J."/>
            <person name="Yu Q."/>
            <person name="Li R."/>
            <person name="Liao H."/>
            <person name="Li X."/>
            <person name="Kong Y."/>
            <person name="Jiang Z."/>
            <person name="Chourrout D."/>
            <person name="Li R."/>
            <person name="Bao Z."/>
        </authorList>
    </citation>
    <scope>NUCLEOTIDE SEQUENCE [LARGE SCALE GENOMIC DNA]</scope>
    <source>
        <strain evidence="7 8">PY_sf001</strain>
    </source>
</reference>
<evidence type="ECO:0000256" key="3">
    <source>
        <dbReference type="ARBA" id="ARBA00023134"/>
    </source>
</evidence>
<feature type="compositionally biased region" description="Acidic residues" evidence="5">
    <location>
        <begin position="386"/>
        <end position="398"/>
    </location>
</feature>
<dbReference type="SMART" id="SM00174">
    <property type="entry name" value="RHO"/>
    <property type="match status" value="1"/>
</dbReference>
<dbReference type="SMART" id="SM00177">
    <property type="entry name" value="ARF"/>
    <property type="match status" value="1"/>
</dbReference>
<dbReference type="STRING" id="6573.A0A210Q3D2"/>
<evidence type="ECO:0000313" key="7">
    <source>
        <dbReference type="EMBL" id="OWF43246.1"/>
    </source>
</evidence>
<dbReference type="InterPro" id="IPR002048">
    <property type="entry name" value="EF_hand_dom"/>
</dbReference>
<evidence type="ECO:0000256" key="5">
    <source>
        <dbReference type="SAM" id="MobiDB-lite"/>
    </source>
</evidence>
<dbReference type="SMART" id="SM00175">
    <property type="entry name" value="RAB"/>
    <property type="match status" value="1"/>
</dbReference>
<keyword evidence="1" id="KW-0547">Nucleotide-binding</keyword>
<feature type="region of interest" description="Disordered" evidence="5">
    <location>
        <begin position="430"/>
        <end position="511"/>
    </location>
</feature>
<feature type="region of interest" description="Disordered" evidence="5">
    <location>
        <begin position="333"/>
        <end position="398"/>
    </location>
</feature>
<dbReference type="SMART" id="SM00176">
    <property type="entry name" value="RAN"/>
    <property type="match status" value="1"/>
</dbReference>
<dbReference type="CDD" id="cd00154">
    <property type="entry name" value="Rab"/>
    <property type="match status" value="1"/>
</dbReference>
<dbReference type="OrthoDB" id="9989112at2759"/>
<dbReference type="GO" id="GO:0003924">
    <property type="term" value="F:GTPase activity"/>
    <property type="evidence" value="ECO:0007669"/>
    <property type="project" value="InterPro"/>
</dbReference>
<keyword evidence="2" id="KW-0106">Calcium</keyword>
<dbReference type="NCBIfam" id="TIGR00231">
    <property type="entry name" value="small_GTP"/>
    <property type="match status" value="1"/>
</dbReference>
<dbReference type="Proteomes" id="UP000242188">
    <property type="component" value="Unassembled WGS sequence"/>
</dbReference>
<dbReference type="AlphaFoldDB" id="A0A210Q3D2"/>
<dbReference type="InterPro" id="IPR027417">
    <property type="entry name" value="P-loop_NTPase"/>
</dbReference>
<organism evidence="7 8">
    <name type="scientific">Mizuhopecten yessoensis</name>
    <name type="common">Japanese scallop</name>
    <name type="synonym">Patinopecten yessoensis</name>
    <dbReference type="NCBI Taxonomy" id="6573"/>
    <lineage>
        <taxon>Eukaryota</taxon>
        <taxon>Metazoa</taxon>
        <taxon>Spiralia</taxon>
        <taxon>Lophotrochozoa</taxon>
        <taxon>Mollusca</taxon>
        <taxon>Bivalvia</taxon>
        <taxon>Autobranchia</taxon>
        <taxon>Pteriomorphia</taxon>
        <taxon>Pectinida</taxon>
        <taxon>Pectinoidea</taxon>
        <taxon>Pectinidae</taxon>
        <taxon>Mizuhopecten</taxon>
    </lineage>
</organism>
<evidence type="ECO:0000256" key="4">
    <source>
        <dbReference type="SAM" id="Coils"/>
    </source>
</evidence>
<dbReference type="InterPro" id="IPR018247">
    <property type="entry name" value="EF_Hand_1_Ca_BS"/>
</dbReference>
<dbReference type="GO" id="GO:0005525">
    <property type="term" value="F:GTP binding"/>
    <property type="evidence" value="ECO:0007669"/>
    <property type="project" value="UniProtKB-KW"/>
</dbReference>
<dbReference type="SUPFAM" id="SSF47473">
    <property type="entry name" value="EF-hand"/>
    <property type="match status" value="1"/>
</dbReference>